<evidence type="ECO:0000313" key="2">
    <source>
        <dbReference type="Proteomes" id="UP001386955"/>
    </source>
</evidence>
<keyword evidence="2" id="KW-1185">Reference proteome</keyword>
<accession>A0AAN9SYN9</accession>
<dbReference type="AlphaFoldDB" id="A0AAN9SYN9"/>
<protein>
    <submittedName>
        <fullName evidence="1">Uncharacterized protein</fullName>
    </submittedName>
</protein>
<reference evidence="1 2" key="1">
    <citation type="submission" date="2024-01" db="EMBL/GenBank/DDBJ databases">
        <title>The genomes of 5 underutilized Papilionoideae crops provide insights into root nodulation and disease resistanc.</title>
        <authorList>
            <person name="Jiang F."/>
        </authorList>
    </citation>
    <scope>NUCLEOTIDE SEQUENCE [LARGE SCALE GENOMIC DNA]</scope>
    <source>
        <strain evidence="1">DUOXIRENSHENG_FW03</strain>
        <tissue evidence="1">Leaves</tissue>
    </source>
</reference>
<evidence type="ECO:0000313" key="1">
    <source>
        <dbReference type="EMBL" id="KAK7402229.1"/>
    </source>
</evidence>
<name>A0AAN9SYN9_PSOTE</name>
<comment type="caution">
    <text evidence="1">The sequence shown here is derived from an EMBL/GenBank/DDBJ whole genome shotgun (WGS) entry which is preliminary data.</text>
</comment>
<dbReference type="EMBL" id="JAYMYS010000003">
    <property type="protein sequence ID" value="KAK7402229.1"/>
    <property type="molecule type" value="Genomic_DNA"/>
</dbReference>
<sequence>MKDMIMTKIEVGALNFWLFSSPNPTCLSSSTHRFFGTFDLKLRLNWIPASFFSFLPKLLASSLTWQ</sequence>
<organism evidence="1 2">
    <name type="scientific">Psophocarpus tetragonolobus</name>
    <name type="common">Winged bean</name>
    <name type="synonym">Dolichos tetragonolobus</name>
    <dbReference type="NCBI Taxonomy" id="3891"/>
    <lineage>
        <taxon>Eukaryota</taxon>
        <taxon>Viridiplantae</taxon>
        <taxon>Streptophyta</taxon>
        <taxon>Embryophyta</taxon>
        <taxon>Tracheophyta</taxon>
        <taxon>Spermatophyta</taxon>
        <taxon>Magnoliopsida</taxon>
        <taxon>eudicotyledons</taxon>
        <taxon>Gunneridae</taxon>
        <taxon>Pentapetalae</taxon>
        <taxon>rosids</taxon>
        <taxon>fabids</taxon>
        <taxon>Fabales</taxon>
        <taxon>Fabaceae</taxon>
        <taxon>Papilionoideae</taxon>
        <taxon>50 kb inversion clade</taxon>
        <taxon>NPAAA clade</taxon>
        <taxon>indigoferoid/millettioid clade</taxon>
        <taxon>Phaseoleae</taxon>
        <taxon>Psophocarpus</taxon>
    </lineage>
</organism>
<gene>
    <name evidence="1" type="ORF">VNO78_14324</name>
</gene>
<proteinExistence type="predicted"/>
<dbReference type="Proteomes" id="UP001386955">
    <property type="component" value="Unassembled WGS sequence"/>
</dbReference>